<evidence type="ECO:0000256" key="3">
    <source>
        <dbReference type="ARBA" id="ARBA00022741"/>
    </source>
</evidence>
<evidence type="ECO:0000256" key="5">
    <source>
        <dbReference type="ARBA" id="ARBA00022967"/>
    </source>
</evidence>
<accession>A0A0R2FP57</accession>
<name>A0A0R2FP57_9LACO</name>
<dbReference type="Gene3D" id="2.40.50.100">
    <property type="match status" value="1"/>
</dbReference>
<keyword evidence="9" id="KW-0762">Sugar transport</keyword>
<dbReference type="SUPFAM" id="SSF52540">
    <property type="entry name" value="P-loop containing nucleoside triphosphate hydrolases"/>
    <property type="match status" value="1"/>
</dbReference>
<dbReference type="OrthoDB" id="9790614at2"/>
<organism evidence="9 10">
    <name type="scientific">Lactobacillus selangorensis</name>
    <dbReference type="NCBI Taxonomy" id="81857"/>
    <lineage>
        <taxon>Bacteria</taxon>
        <taxon>Bacillati</taxon>
        <taxon>Bacillota</taxon>
        <taxon>Bacilli</taxon>
        <taxon>Lactobacillales</taxon>
        <taxon>Lactobacillaceae</taxon>
        <taxon>Lactobacillus</taxon>
    </lineage>
</organism>
<dbReference type="PROSITE" id="PS50893">
    <property type="entry name" value="ABC_TRANSPORTER_2"/>
    <property type="match status" value="1"/>
</dbReference>
<dbReference type="InterPro" id="IPR047641">
    <property type="entry name" value="ABC_transpr_MalK/UgpC-like"/>
</dbReference>
<evidence type="ECO:0000259" key="7">
    <source>
        <dbReference type="PROSITE" id="PS50893"/>
    </source>
</evidence>
<dbReference type="PROSITE" id="PS00211">
    <property type="entry name" value="ABC_TRANSPORTER_1"/>
    <property type="match status" value="1"/>
</dbReference>
<dbReference type="SUPFAM" id="SSF50331">
    <property type="entry name" value="MOP-like"/>
    <property type="match status" value="1"/>
</dbReference>
<evidence type="ECO:0000313" key="11">
    <source>
        <dbReference type="Proteomes" id="UP000051751"/>
    </source>
</evidence>
<evidence type="ECO:0000313" key="9">
    <source>
        <dbReference type="EMBL" id="KRN29934.1"/>
    </source>
</evidence>
<dbReference type="InterPro" id="IPR027417">
    <property type="entry name" value="P-loop_NTPase"/>
</dbReference>
<dbReference type="InterPro" id="IPR003593">
    <property type="entry name" value="AAA+_ATPase"/>
</dbReference>
<dbReference type="GO" id="GO:0005524">
    <property type="term" value="F:ATP binding"/>
    <property type="evidence" value="ECO:0007669"/>
    <property type="project" value="UniProtKB-KW"/>
</dbReference>
<dbReference type="GO" id="GO:0055052">
    <property type="term" value="C:ATP-binding cassette (ABC) transporter complex, substrate-binding subunit-containing"/>
    <property type="evidence" value="ECO:0007669"/>
    <property type="project" value="TreeGrafter"/>
</dbReference>
<evidence type="ECO:0000313" key="8">
    <source>
        <dbReference type="EMBL" id="KRN27283.1"/>
    </source>
</evidence>
<dbReference type="STRING" id="81857.IV38_GL000689"/>
<keyword evidence="2" id="KW-1003">Cell membrane</keyword>
<evidence type="ECO:0000313" key="10">
    <source>
        <dbReference type="Proteomes" id="UP000051645"/>
    </source>
</evidence>
<dbReference type="InterPro" id="IPR003439">
    <property type="entry name" value="ABC_transporter-like_ATP-bd"/>
</dbReference>
<dbReference type="InterPro" id="IPR012340">
    <property type="entry name" value="NA-bd_OB-fold"/>
</dbReference>
<keyword evidence="3" id="KW-0547">Nucleotide-binding</keyword>
<keyword evidence="5" id="KW-1278">Translocase</keyword>
<keyword evidence="4" id="KW-0067">ATP-binding</keyword>
<evidence type="ECO:0000256" key="2">
    <source>
        <dbReference type="ARBA" id="ARBA00022475"/>
    </source>
</evidence>
<keyword evidence="6" id="KW-0472">Membrane</keyword>
<dbReference type="GO" id="GO:0016887">
    <property type="term" value="F:ATP hydrolysis activity"/>
    <property type="evidence" value="ECO:0007669"/>
    <property type="project" value="InterPro"/>
</dbReference>
<dbReference type="Pfam" id="PF00005">
    <property type="entry name" value="ABC_tran"/>
    <property type="match status" value="1"/>
</dbReference>
<dbReference type="InterPro" id="IPR013611">
    <property type="entry name" value="Transp-assoc_OB_typ2"/>
</dbReference>
<dbReference type="RefSeq" id="WP_057771160.1">
    <property type="nucleotide sequence ID" value="NZ_JQAT01000010.1"/>
</dbReference>
<dbReference type="AlphaFoldDB" id="A0A0R2FP57"/>
<comment type="caution">
    <text evidence="9">The sequence shown here is derived from an EMBL/GenBank/DDBJ whole genome shotgun (WGS) entry which is preliminary data.</text>
</comment>
<proteinExistence type="predicted"/>
<sequence length="366" mass="39867">MSIRLTNVSKGFEHTQVLSDISVTIAPGEFFVMVGPSGSGKSTLLRIIAGLTSVTAGQIYFDEREVTALPPKERNLSMVFQNYALLPFMNVAQNVRFGLDNQQLSANEKNKRVDWALDLVHLSGLRDRKPKALSGGQQQRVSLARALAAKTPLVLMDEPLSNLDAQLRAEMRAEIIRLHREIGMTLIYVTHDQVEAMTMGDRILVLDAEQIQQLGTPLELYNHPANEFVAKFIGTPEMNIVPITVNEHNQFSLGTEFAAQQAVPVPFALPAGHYHLGIRPEQLVPLAAAGTAALPATVADVQQLGNDTLIFSDCNGQQLVSRIPQQFEVAVGSRLQLAVPPQKGAWHLFDAQTGAAIKEGVADGGR</sequence>
<dbReference type="Proteomes" id="UP000051645">
    <property type="component" value="Unassembled WGS sequence"/>
</dbReference>
<dbReference type="EMBL" id="JQAZ01000010">
    <property type="protein sequence ID" value="KRN29934.1"/>
    <property type="molecule type" value="Genomic_DNA"/>
</dbReference>
<evidence type="ECO:0000256" key="4">
    <source>
        <dbReference type="ARBA" id="ARBA00022840"/>
    </source>
</evidence>
<feature type="domain" description="ABC transporter" evidence="7">
    <location>
        <begin position="3"/>
        <end position="233"/>
    </location>
</feature>
<dbReference type="Pfam" id="PF08402">
    <property type="entry name" value="TOBE_2"/>
    <property type="match status" value="1"/>
</dbReference>
<keyword evidence="10" id="KW-1185">Reference proteome</keyword>
<gene>
    <name evidence="8" type="ORF">IV38_GL000689</name>
    <name evidence="9" type="ORF">IV40_GL000532</name>
</gene>
<dbReference type="InterPro" id="IPR008995">
    <property type="entry name" value="Mo/tungstate-bd_C_term_dom"/>
</dbReference>
<dbReference type="PANTHER" id="PTHR43875:SF15">
    <property type="entry name" value="TREHALOSE IMPORT ATP-BINDING PROTEIN SUGC"/>
    <property type="match status" value="1"/>
</dbReference>
<keyword evidence="1" id="KW-0813">Transport</keyword>
<dbReference type="InterPro" id="IPR017871">
    <property type="entry name" value="ABC_transporter-like_CS"/>
</dbReference>
<dbReference type="GO" id="GO:0140359">
    <property type="term" value="F:ABC-type transporter activity"/>
    <property type="evidence" value="ECO:0007669"/>
    <property type="project" value="UniProtKB-ARBA"/>
</dbReference>
<evidence type="ECO:0000256" key="1">
    <source>
        <dbReference type="ARBA" id="ARBA00022448"/>
    </source>
</evidence>
<evidence type="ECO:0000256" key="6">
    <source>
        <dbReference type="ARBA" id="ARBA00023136"/>
    </source>
</evidence>
<dbReference type="PATRIC" id="fig|81857.3.peg.693"/>
<dbReference type="FunFam" id="3.40.50.300:FF:000042">
    <property type="entry name" value="Maltose/maltodextrin ABC transporter, ATP-binding protein"/>
    <property type="match status" value="1"/>
</dbReference>
<dbReference type="PANTHER" id="PTHR43875">
    <property type="entry name" value="MALTODEXTRIN IMPORT ATP-BINDING PROTEIN MSMX"/>
    <property type="match status" value="1"/>
</dbReference>
<dbReference type="Gene3D" id="3.40.50.300">
    <property type="entry name" value="P-loop containing nucleotide triphosphate hydrolases"/>
    <property type="match status" value="1"/>
</dbReference>
<dbReference type="EMBL" id="JQAT01000010">
    <property type="protein sequence ID" value="KRN27283.1"/>
    <property type="molecule type" value="Genomic_DNA"/>
</dbReference>
<protein>
    <submittedName>
        <fullName evidence="9">ABC-type sugar transport system, ATPase component</fullName>
    </submittedName>
</protein>
<dbReference type="Gene3D" id="2.40.50.140">
    <property type="entry name" value="Nucleic acid-binding proteins"/>
    <property type="match status" value="1"/>
</dbReference>
<dbReference type="Proteomes" id="UP000051751">
    <property type="component" value="Unassembled WGS sequence"/>
</dbReference>
<reference evidence="10 11" key="1">
    <citation type="journal article" date="2015" name="Genome Announc.">
        <title>Expanding the biotechnology potential of lactobacilli through comparative genomics of 213 strains and associated genera.</title>
        <authorList>
            <person name="Sun Z."/>
            <person name="Harris H.M."/>
            <person name="McCann A."/>
            <person name="Guo C."/>
            <person name="Argimon S."/>
            <person name="Zhang W."/>
            <person name="Yang X."/>
            <person name="Jeffery I.B."/>
            <person name="Cooney J.C."/>
            <person name="Kagawa T.F."/>
            <person name="Liu W."/>
            <person name="Song Y."/>
            <person name="Salvetti E."/>
            <person name="Wrobel A."/>
            <person name="Rasinkangas P."/>
            <person name="Parkhill J."/>
            <person name="Rea M.C."/>
            <person name="O'Sullivan O."/>
            <person name="Ritari J."/>
            <person name="Douillard F.P."/>
            <person name="Paul Ross R."/>
            <person name="Yang R."/>
            <person name="Briner A.E."/>
            <person name="Felis G.E."/>
            <person name="de Vos W.M."/>
            <person name="Barrangou R."/>
            <person name="Klaenhammer T.R."/>
            <person name="Caufield P.W."/>
            <person name="Cui Y."/>
            <person name="Zhang H."/>
            <person name="O'Toole P.W."/>
        </authorList>
    </citation>
    <scope>NUCLEOTIDE SEQUENCE [LARGE SCALE GENOMIC DNA]</scope>
    <source>
        <strain evidence="8 11">ATCC BAA-66</strain>
        <strain evidence="9 10">DSM 13344</strain>
    </source>
</reference>
<dbReference type="SMART" id="SM00382">
    <property type="entry name" value="AAA"/>
    <property type="match status" value="1"/>
</dbReference>